<protein>
    <submittedName>
        <fullName evidence="1">Uncharacterized protein</fullName>
    </submittedName>
</protein>
<gene>
    <name evidence="1" type="ORF">H2198_003340</name>
</gene>
<reference evidence="1" key="1">
    <citation type="submission" date="2022-10" db="EMBL/GenBank/DDBJ databases">
        <title>Culturing micro-colonial fungi from biological soil crusts in the Mojave desert and describing Neophaeococcomyces mojavensis, and introducing the new genera and species Taxawa tesnikishii.</title>
        <authorList>
            <person name="Kurbessoian T."/>
            <person name="Stajich J.E."/>
        </authorList>
    </citation>
    <scope>NUCLEOTIDE SEQUENCE</scope>
    <source>
        <strain evidence="1">JES_112</strain>
    </source>
</reference>
<accession>A0ACC3ABJ0</accession>
<comment type="caution">
    <text evidence="1">The sequence shown here is derived from an EMBL/GenBank/DDBJ whole genome shotgun (WGS) entry which is preliminary data.</text>
</comment>
<name>A0ACC3ABJ0_9EURO</name>
<proteinExistence type="predicted"/>
<evidence type="ECO:0000313" key="2">
    <source>
        <dbReference type="Proteomes" id="UP001172386"/>
    </source>
</evidence>
<sequence length="230" mass="26277">MSTTSPIDPAITEILTFWFNDLPREAWFMPPPELDLDTTITTRFLTYVERAINTTDLDHWTQTPEGTLALILLLDQFPRNIYRANRHPQPHLSFSGDRKAQGIASTAISKGFDRAIESQFAKSGGKTYRYFVYMPLMHAEDLVAQVACVALTENMQLECLLAQAEKTSRGEVESEEEKKMMEWLGVAVPFAKRHRNCVELLGRFPKRNEALGREHSLAEKEWLEKNPSGF</sequence>
<organism evidence="1 2">
    <name type="scientific">Neophaeococcomyces mojaviensis</name>
    <dbReference type="NCBI Taxonomy" id="3383035"/>
    <lineage>
        <taxon>Eukaryota</taxon>
        <taxon>Fungi</taxon>
        <taxon>Dikarya</taxon>
        <taxon>Ascomycota</taxon>
        <taxon>Pezizomycotina</taxon>
        <taxon>Eurotiomycetes</taxon>
        <taxon>Chaetothyriomycetidae</taxon>
        <taxon>Chaetothyriales</taxon>
        <taxon>Chaetothyriales incertae sedis</taxon>
        <taxon>Neophaeococcomyces</taxon>
    </lineage>
</organism>
<keyword evidence="2" id="KW-1185">Reference proteome</keyword>
<evidence type="ECO:0000313" key="1">
    <source>
        <dbReference type="EMBL" id="KAJ9659051.1"/>
    </source>
</evidence>
<dbReference type="Proteomes" id="UP001172386">
    <property type="component" value="Unassembled WGS sequence"/>
</dbReference>
<dbReference type="EMBL" id="JAPDRQ010000044">
    <property type="protein sequence ID" value="KAJ9659051.1"/>
    <property type="molecule type" value="Genomic_DNA"/>
</dbReference>